<dbReference type="Proteomes" id="UP000199620">
    <property type="component" value="Chromosome I"/>
</dbReference>
<evidence type="ECO:0000313" key="2">
    <source>
        <dbReference type="Proteomes" id="UP000199620"/>
    </source>
</evidence>
<dbReference type="EMBL" id="LT629800">
    <property type="protein sequence ID" value="SDV08902.1"/>
    <property type="molecule type" value="Genomic_DNA"/>
</dbReference>
<evidence type="ECO:0000313" key="1">
    <source>
        <dbReference type="EMBL" id="SDV08902.1"/>
    </source>
</evidence>
<reference evidence="1 2" key="1">
    <citation type="submission" date="2016-10" db="EMBL/GenBank/DDBJ databases">
        <authorList>
            <person name="Varghese N."/>
            <person name="Submissions S."/>
        </authorList>
    </citation>
    <scope>NUCLEOTIDE SEQUENCE [LARGE SCALE GENOMIC DNA]</scope>
    <source>
        <strain evidence="1 2">BS2771</strain>
    </source>
</reference>
<sequence length="65" mass="7225">MSIHVKADFARLPIKWIQSGGVAAFDSRVGDEARCALQQNTSIGALRLFVSLNRPGFRRHLFALN</sequence>
<keyword evidence="2" id="KW-1185">Reference proteome</keyword>
<accession>A0ABY0WI87</accession>
<organism evidence="1 2">
    <name type="scientific">Pseudomonas brenneri</name>
    <dbReference type="NCBI Taxonomy" id="129817"/>
    <lineage>
        <taxon>Bacteria</taxon>
        <taxon>Pseudomonadati</taxon>
        <taxon>Pseudomonadota</taxon>
        <taxon>Gammaproteobacteria</taxon>
        <taxon>Pseudomonadales</taxon>
        <taxon>Pseudomonadaceae</taxon>
        <taxon>Pseudomonas</taxon>
    </lineage>
</organism>
<protein>
    <submittedName>
        <fullName evidence="1">Uncharacterized protein</fullName>
    </submittedName>
</protein>
<name>A0ABY0WI87_9PSED</name>
<gene>
    <name evidence="1" type="ORF">SAMN04490181_4557</name>
</gene>
<proteinExistence type="predicted"/>